<keyword evidence="3" id="KW-1185">Reference proteome</keyword>
<dbReference type="EMBL" id="VXIV02001791">
    <property type="protein sequence ID" value="KAF6029729.1"/>
    <property type="molecule type" value="Genomic_DNA"/>
</dbReference>
<organism evidence="2 3">
    <name type="scientific">Bugula neritina</name>
    <name type="common">Brown bryozoan</name>
    <name type="synonym">Sertularia neritina</name>
    <dbReference type="NCBI Taxonomy" id="10212"/>
    <lineage>
        <taxon>Eukaryota</taxon>
        <taxon>Metazoa</taxon>
        <taxon>Spiralia</taxon>
        <taxon>Lophotrochozoa</taxon>
        <taxon>Bryozoa</taxon>
        <taxon>Gymnolaemata</taxon>
        <taxon>Cheilostomatida</taxon>
        <taxon>Flustrina</taxon>
        <taxon>Buguloidea</taxon>
        <taxon>Bugulidae</taxon>
        <taxon>Bugula</taxon>
    </lineage>
</organism>
<name>A0A7J7JTN0_BUGNE</name>
<gene>
    <name evidence="2" type="ORF">EB796_011960</name>
</gene>
<accession>A0A7J7JTN0</accession>
<proteinExistence type="predicted"/>
<keyword evidence="1" id="KW-0812">Transmembrane</keyword>
<evidence type="ECO:0000313" key="3">
    <source>
        <dbReference type="Proteomes" id="UP000593567"/>
    </source>
</evidence>
<keyword evidence="1" id="KW-1133">Transmembrane helix</keyword>
<comment type="caution">
    <text evidence="2">The sequence shown here is derived from an EMBL/GenBank/DDBJ whole genome shotgun (WGS) entry which is preliminary data.</text>
</comment>
<reference evidence="2" key="1">
    <citation type="submission" date="2020-06" db="EMBL/GenBank/DDBJ databases">
        <title>Draft genome of Bugula neritina, a colonial animal packing powerful symbionts and potential medicines.</title>
        <authorList>
            <person name="Rayko M."/>
        </authorList>
    </citation>
    <scope>NUCLEOTIDE SEQUENCE [LARGE SCALE GENOMIC DNA]</scope>
    <source>
        <strain evidence="2">Kwan_BN1</strain>
    </source>
</reference>
<feature type="transmembrane region" description="Helical" evidence="1">
    <location>
        <begin position="52"/>
        <end position="71"/>
    </location>
</feature>
<evidence type="ECO:0000313" key="2">
    <source>
        <dbReference type="EMBL" id="KAF6029729.1"/>
    </source>
</evidence>
<evidence type="ECO:0000256" key="1">
    <source>
        <dbReference type="SAM" id="Phobius"/>
    </source>
</evidence>
<dbReference type="AlphaFoldDB" id="A0A7J7JTN0"/>
<sequence length="74" mass="8851">MIRYLVEPPLFKQLVSYKYQSSCYDCRVISFIIERNACMIKLQLSKWKSRKILCSWSFVLVVYLPVGQLFLPIR</sequence>
<protein>
    <submittedName>
        <fullName evidence="2">Uncharacterized protein</fullName>
    </submittedName>
</protein>
<dbReference type="Proteomes" id="UP000593567">
    <property type="component" value="Unassembled WGS sequence"/>
</dbReference>
<keyword evidence="1" id="KW-0472">Membrane</keyword>